<evidence type="ECO:0008006" key="3">
    <source>
        <dbReference type="Google" id="ProtNLM"/>
    </source>
</evidence>
<name>A0A7M4DHR9_9MICO</name>
<gene>
    <name evidence="1" type="ORF">HALOF300_01669</name>
</gene>
<evidence type="ECO:0000313" key="2">
    <source>
        <dbReference type="Proteomes" id="UP000419743"/>
    </source>
</evidence>
<comment type="caution">
    <text evidence="1">The sequence shown here is derived from an EMBL/GenBank/DDBJ whole genome shotgun (WGS) entry which is preliminary data.</text>
</comment>
<evidence type="ECO:0000313" key="1">
    <source>
        <dbReference type="EMBL" id="VZO36462.1"/>
    </source>
</evidence>
<dbReference type="RefSeq" id="WP_156740484.1">
    <property type="nucleotide sequence ID" value="NZ_CACRYJ010000022.1"/>
</dbReference>
<proteinExistence type="predicted"/>
<sequence>MTPRNEQGGQGPPASDPDLVEYVVINLPDLSSSLTVAQALRSLVESSRIRILDLVGVAIDAEGRYTVTEPELVSALADLRDVDGEVGRLLSDDDIVVACRALPARTSALILVAEDLWAKVLADAARSGGGQIVGGERIPRSRLEQAERAFRRGRPGGGR</sequence>
<organism evidence="1 2">
    <name type="scientific">Occultella aeris</name>
    <dbReference type="NCBI Taxonomy" id="2761496"/>
    <lineage>
        <taxon>Bacteria</taxon>
        <taxon>Bacillati</taxon>
        <taxon>Actinomycetota</taxon>
        <taxon>Actinomycetes</taxon>
        <taxon>Micrococcales</taxon>
        <taxon>Ruaniaceae</taxon>
        <taxon>Occultella</taxon>
    </lineage>
</organism>
<protein>
    <recommendedName>
        <fullName evidence="3">DUF1269 domain-containing protein</fullName>
    </recommendedName>
</protein>
<accession>A0A7M4DHR9</accession>
<reference evidence="1 2" key="1">
    <citation type="submission" date="2019-11" db="EMBL/GenBank/DDBJ databases">
        <authorList>
            <person name="Criscuolo A."/>
        </authorList>
    </citation>
    <scope>NUCLEOTIDE SEQUENCE [LARGE SCALE GENOMIC DNA]</scope>
    <source>
        <strain evidence="1">CIP111667</strain>
    </source>
</reference>
<dbReference type="Proteomes" id="UP000419743">
    <property type="component" value="Unassembled WGS sequence"/>
</dbReference>
<dbReference type="AlphaFoldDB" id="A0A7M4DHR9"/>
<dbReference type="EMBL" id="CACRYJ010000022">
    <property type="protein sequence ID" value="VZO36462.1"/>
    <property type="molecule type" value="Genomic_DNA"/>
</dbReference>
<keyword evidence="2" id="KW-1185">Reference proteome</keyword>